<feature type="domain" description="DDE Tnp4" evidence="8">
    <location>
        <begin position="178"/>
        <end position="342"/>
    </location>
</feature>
<comment type="similarity">
    <text evidence="3">Belongs to the HARBI1 family.</text>
</comment>
<keyword evidence="4" id="KW-0540">Nuclease</keyword>
<evidence type="ECO:0000313" key="10">
    <source>
        <dbReference type="WBParaSite" id="HCON_00110170-00001"/>
    </source>
</evidence>
<comment type="cofactor">
    <cofactor evidence="1">
        <name>a divalent metal cation</name>
        <dbReference type="ChEBI" id="CHEBI:60240"/>
    </cofactor>
</comment>
<dbReference type="GO" id="GO:0004518">
    <property type="term" value="F:nuclease activity"/>
    <property type="evidence" value="ECO:0007669"/>
    <property type="project" value="UniProtKB-KW"/>
</dbReference>
<dbReference type="GO" id="GO:0016787">
    <property type="term" value="F:hydrolase activity"/>
    <property type="evidence" value="ECO:0007669"/>
    <property type="project" value="UniProtKB-KW"/>
</dbReference>
<dbReference type="PANTHER" id="PTHR22930:SF85">
    <property type="entry name" value="GH03217P-RELATED"/>
    <property type="match status" value="1"/>
</dbReference>
<name>A0A7I4YKD6_HAECO</name>
<evidence type="ECO:0000256" key="1">
    <source>
        <dbReference type="ARBA" id="ARBA00001968"/>
    </source>
</evidence>
<evidence type="ECO:0000259" key="8">
    <source>
        <dbReference type="Pfam" id="PF13359"/>
    </source>
</evidence>
<dbReference type="Proteomes" id="UP000025227">
    <property type="component" value="Unplaced"/>
</dbReference>
<sequence>MAVVNNPKEVLAMLDCIDSMVDVLAYLHESRRKRRTYVRPEHVPFLETRFRDFDEYLSSQTPEAFLEYTRLTPEEFEGLFEHIGGRLHHASTHAAPIGARQRMCVYLRFVGNGFNFTTLSEEFSCGKATVSSIVSEVTEAIIEGENNRAFPPITRSYLTDVANKIQEKFDYPRAVGFLDGRHIAIKKPNGGIETYLNYKNFQSVVLMAVCDADHRFLIFDVGFPGQNGDTGVFQKSSIKTFFEECEDVFPETADLGTVGPVQYHILTDDGFGQDVRYIEPFPGQTADTGSKRRFNTKHGCARRTIDATFDILQRRFAVLQKPLQLEPGRGSRLITSLLILHNLVAWKQDISKYVDRYPPSKESLVGLQPITQTEGPEEARLARERIVQHYDNVYGVVM</sequence>
<evidence type="ECO:0000256" key="7">
    <source>
        <dbReference type="ARBA" id="ARBA00023242"/>
    </source>
</evidence>
<dbReference type="GO" id="GO:0046872">
    <property type="term" value="F:metal ion binding"/>
    <property type="evidence" value="ECO:0007669"/>
    <property type="project" value="UniProtKB-KW"/>
</dbReference>
<evidence type="ECO:0000256" key="2">
    <source>
        <dbReference type="ARBA" id="ARBA00004123"/>
    </source>
</evidence>
<evidence type="ECO:0000313" key="9">
    <source>
        <dbReference type="Proteomes" id="UP000025227"/>
    </source>
</evidence>
<evidence type="ECO:0000256" key="4">
    <source>
        <dbReference type="ARBA" id="ARBA00022722"/>
    </source>
</evidence>
<reference evidence="10" key="1">
    <citation type="submission" date="2020-12" db="UniProtKB">
        <authorList>
            <consortium name="WormBaseParasite"/>
        </authorList>
    </citation>
    <scope>IDENTIFICATION</scope>
    <source>
        <strain evidence="10">MHco3</strain>
    </source>
</reference>
<evidence type="ECO:0000256" key="6">
    <source>
        <dbReference type="ARBA" id="ARBA00022801"/>
    </source>
</evidence>
<keyword evidence="7" id="KW-0539">Nucleus</keyword>
<dbReference type="PANTHER" id="PTHR22930">
    <property type="match status" value="1"/>
</dbReference>
<comment type="subcellular location">
    <subcellularLocation>
        <location evidence="2">Nucleus</location>
    </subcellularLocation>
</comment>
<keyword evidence="6" id="KW-0378">Hydrolase</keyword>
<organism evidence="9 10">
    <name type="scientific">Haemonchus contortus</name>
    <name type="common">Barber pole worm</name>
    <dbReference type="NCBI Taxonomy" id="6289"/>
    <lineage>
        <taxon>Eukaryota</taxon>
        <taxon>Metazoa</taxon>
        <taxon>Ecdysozoa</taxon>
        <taxon>Nematoda</taxon>
        <taxon>Chromadorea</taxon>
        <taxon>Rhabditida</taxon>
        <taxon>Rhabditina</taxon>
        <taxon>Rhabditomorpha</taxon>
        <taxon>Strongyloidea</taxon>
        <taxon>Trichostrongylidae</taxon>
        <taxon>Haemonchus</taxon>
    </lineage>
</organism>
<dbReference type="AlphaFoldDB" id="A0A7I4YKD6"/>
<dbReference type="Pfam" id="PF13359">
    <property type="entry name" value="DDE_Tnp_4"/>
    <property type="match status" value="1"/>
</dbReference>
<protein>
    <submittedName>
        <fullName evidence="10">LOC590821</fullName>
    </submittedName>
</protein>
<evidence type="ECO:0000256" key="3">
    <source>
        <dbReference type="ARBA" id="ARBA00006958"/>
    </source>
</evidence>
<keyword evidence="5" id="KW-0479">Metal-binding</keyword>
<dbReference type="OMA" id="AEYKFNF"/>
<accession>A0A7I4YKD6</accession>
<proteinExistence type="inferred from homology"/>
<dbReference type="WBParaSite" id="HCON_00110170-00001">
    <property type="protein sequence ID" value="HCON_00110170-00001"/>
    <property type="gene ID" value="HCON_00110170"/>
</dbReference>
<evidence type="ECO:0000256" key="5">
    <source>
        <dbReference type="ARBA" id="ARBA00022723"/>
    </source>
</evidence>
<dbReference type="OrthoDB" id="5874107at2759"/>
<dbReference type="InterPro" id="IPR045249">
    <property type="entry name" value="HARBI1-like"/>
</dbReference>
<keyword evidence="9" id="KW-1185">Reference proteome</keyword>
<dbReference type="GO" id="GO:0005634">
    <property type="term" value="C:nucleus"/>
    <property type="evidence" value="ECO:0007669"/>
    <property type="project" value="UniProtKB-SubCell"/>
</dbReference>
<dbReference type="InterPro" id="IPR027806">
    <property type="entry name" value="HARBI1_dom"/>
</dbReference>